<evidence type="ECO:0000256" key="1">
    <source>
        <dbReference type="SAM" id="Coils"/>
    </source>
</evidence>
<proteinExistence type="predicted"/>
<reference evidence="2" key="1">
    <citation type="journal article" date="2014" name="Front. Microbiol.">
        <title>High frequency of phylogenetically diverse reductive dehalogenase-homologous genes in deep subseafloor sedimentary metagenomes.</title>
        <authorList>
            <person name="Kawai M."/>
            <person name="Futagami T."/>
            <person name="Toyoda A."/>
            <person name="Takaki Y."/>
            <person name="Nishi S."/>
            <person name="Hori S."/>
            <person name="Arai W."/>
            <person name="Tsubouchi T."/>
            <person name="Morono Y."/>
            <person name="Uchiyama I."/>
            <person name="Ito T."/>
            <person name="Fujiyama A."/>
            <person name="Inagaki F."/>
            <person name="Takami H."/>
        </authorList>
    </citation>
    <scope>NUCLEOTIDE SEQUENCE</scope>
    <source>
        <strain evidence="2">Expedition CK06-06</strain>
    </source>
</reference>
<organism evidence="2">
    <name type="scientific">marine sediment metagenome</name>
    <dbReference type="NCBI Taxonomy" id="412755"/>
    <lineage>
        <taxon>unclassified sequences</taxon>
        <taxon>metagenomes</taxon>
        <taxon>ecological metagenomes</taxon>
    </lineage>
</organism>
<gene>
    <name evidence="2" type="ORF">S03H2_31850</name>
</gene>
<dbReference type="AlphaFoldDB" id="X1H358"/>
<evidence type="ECO:0000313" key="2">
    <source>
        <dbReference type="EMBL" id="GAH51510.1"/>
    </source>
</evidence>
<feature type="coiled-coil region" evidence="1">
    <location>
        <begin position="16"/>
        <end position="47"/>
    </location>
</feature>
<protein>
    <submittedName>
        <fullName evidence="2">Uncharacterized protein</fullName>
    </submittedName>
</protein>
<sequence>MAEMLTDLLQNIYKRIAQLGNAIQGLKESLDGLNKNIEEKISNLSKQFGDLKFQIEDGGTAHISTLESIGKNVTIELEKLQKNLAIDSIEQLIQNLDSFSSNN</sequence>
<dbReference type="EMBL" id="BARU01019337">
    <property type="protein sequence ID" value="GAH51510.1"/>
    <property type="molecule type" value="Genomic_DNA"/>
</dbReference>
<name>X1H358_9ZZZZ</name>
<keyword evidence="1" id="KW-0175">Coiled coil</keyword>
<comment type="caution">
    <text evidence="2">The sequence shown here is derived from an EMBL/GenBank/DDBJ whole genome shotgun (WGS) entry which is preliminary data.</text>
</comment>
<accession>X1H358</accession>